<keyword evidence="2" id="KW-1185">Reference proteome</keyword>
<gene>
    <name evidence="1" type="ORF">CN97_12760</name>
</gene>
<dbReference type="EMBL" id="JGYG01000003">
    <property type="protein sequence ID" value="KFI30687.1"/>
    <property type="molecule type" value="Genomic_DNA"/>
</dbReference>
<reference evidence="1 2" key="1">
    <citation type="submission" date="2014-03" db="EMBL/GenBank/DDBJ databases">
        <title>Genome of Haematobacter massiliensis CCUG 47968.</title>
        <authorList>
            <person name="Wang D."/>
            <person name="Wang G."/>
        </authorList>
    </citation>
    <scope>NUCLEOTIDE SEQUENCE [LARGE SCALE GENOMIC DNA]</scope>
    <source>
        <strain evidence="1 2">CCUG 47968</strain>
    </source>
</reference>
<accession>A0A086Y8T7</accession>
<dbReference type="RefSeq" id="WP_035708947.1">
    <property type="nucleotide sequence ID" value="NZ_CAMIFG010000081.1"/>
</dbReference>
<evidence type="ECO:0000313" key="1">
    <source>
        <dbReference type="EMBL" id="KFI30687.1"/>
    </source>
</evidence>
<name>A0A086Y8T7_9RHOB</name>
<dbReference type="Proteomes" id="UP000028826">
    <property type="component" value="Unassembled WGS sequence"/>
</dbReference>
<sequence length="60" mass="6340">MTDRVPADDECHRALCERESAGSADLAFLLTGGIATPVVMVGKILPFAPVFRPVRASGAR</sequence>
<proteinExistence type="predicted"/>
<protein>
    <submittedName>
        <fullName evidence="1">Uncharacterized protein</fullName>
    </submittedName>
</protein>
<evidence type="ECO:0000313" key="2">
    <source>
        <dbReference type="Proteomes" id="UP000028826"/>
    </source>
</evidence>
<comment type="caution">
    <text evidence="1">The sequence shown here is derived from an EMBL/GenBank/DDBJ whole genome shotgun (WGS) entry which is preliminary data.</text>
</comment>
<dbReference type="AlphaFoldDB" id="A0A086Y8T7"/>
<dbReference type="STRING" id="195105.CN97_12760"/>
<organism evidence="1 2">
    <name type="scientific">Haematobacter massiliensis</name>
    <dbReference type="NCBI Taxonomy" id="195105"/>
    <lineage>
        <taxon>Bacteria</taxon>
        <taxon>Pseudomonadati</taxon>
        <taxon>Pseudomonadota</taxon>
        <taxon>Alphaproteobacteria</taxon>
        <taxon>Rhodobacterales</taxon>
        <taxon>Paracoccaceae</taxon>
        <taxon>Haematobacter</taxon>
    </lineage>
</organism>